<evidence type="ECO:0000313" key="2">
    <source>
        <dbReference type="EMBL" id="KAJ3571162.1"/>
    </source>
</evidence>
<organism evidence="2 3">
    <name type="scientific">Xylaria arbuscula</name>
    <dbReference type="NCBI Taxonomy" id="114810"/>
    <lineage>
        <taxon>Eukaryota</taxon>
        <taxon>Fungi</taxon>
        <taxon>Dikarya</taxon>
        <taxon>Ascomycota</taxon>
        <taxon>Pezizomycotina</taxon>
        <taxon>Sordariomycetes</taxon>
        <taxon>Xylariomycetidae</taxon>
        <taxon>Xylariales</taxon>
        <taxon>Xylariaceae</taxon>
        <taxon>Xylaria</taxon>
    </lineage>
</organism>
<feature type="region of interest" description="Disordered" evidence="1">
    <location>
        <begin position="45"/>
        <end position="79"/>
    </location>
</feature>
<dbReference type="EMBL" id="JANPWZ010000866">
    <property type="protein sequence ID" value="KAJ3571162.1"/>
    <property type="molecule type" value="Genomic_DNA"/>
</dbReference>
<keyword evidence="3" id="KW-1185">Reference proteome</keyword>
<evidence type="ECO:0000313" key="3">
    <source>
        <dbReference type="Proteomes" id="UP001148614"/>
    </source>
</evidence>
<evidence type="ECO:0000256" key="1">
    <source>
        <dbReference type="SAM" id="MobiDB-lite"/>
    </source>
</evidence>
<gene>
    <name evidence="2" type="ORF">NPX13_g5474</name>
</gene>
<dbReference type="AlphaFoldDB" id="A0A9W8NEB3"/>
<proteinExistence type="predicted"/>
<name>A0A9W8NEB3_9PEZI</name>
<sequence>MRSNSFVLDAVDYPRETVIMKWPRAIMNHLVIWIFAEYTQTELRPDDCPSKKTNRGSKLVADGAGMSGDCQVNPMDNNG</sequence>
<comment type="caution">
    <text evidence="2">The sequence shown here is derived from an EMBL/GenBank/DDBJ whole genome shotgun (WGS) entry which is preliminary data.</text>
</comment>
<dbReference type="Proteomes" id="UP001148614">
    <property type="component" value="Unassembled WGS sequence"/>
</dbReference>
<reference evidence="2" key="1">
    <citation type="submission" date="2022-07" db="EMBL/GenBank/DDBJ databases">
        <title>Genome Sequence of Xylaria arbuscula.</title>
        <authorList>
            <person name="Buettner E."/>
        </authorList>
    </citation>
    <scope>NUCLEOTIDE SEQUENCE</scope>
    <source>
        <strain evidence="2">VT107</strain>
    </source>
</reference>
<protein>
    <submittedName>
        <fullName evidence="2">Uncharacterized protein</fullName>
    </submittedName>
</protein>
<accession>A0A9W8NEB3</accession>